<evidence type="ECO:0000313" key="2">
    <source>
        <dbReference type="EMBL" id="CAC9974283.1"/>
    </source>
</evidence>
<dbReference type="PANTHER" id="PTHR37692">
    <property type="entry name" value="HYPOTHETICAL MEMBRANE SPANNING PROTEIN"/>
    <property type="match status" value="1"/>
</dbReference>
<feature type="transmembrane region" description="Helical" evidence="1">
    <location>
        <begin position="12"/>
        <end position="33"/>
    </location>
</feature>
<dbReference type="Pfam" id="PF04238">
    <property type="entry name" value="DUF420"/>
    <property type="match status" value="1"/>
</dbReference>
<dbReference type="AlphaFoldDB" id="A0A9N8P1P3"/>
<proteinExistence type="predicted"/>
<comment type="caution">
    <text evidence="2">The sequence shown here is derived from an EMBL/GenBank/DDBJ whole genome shotgun (WGS) entry which is preliminary data.</text>
</comment>
<protein>
    <recommendedName>
        <fullName evidence="4">DUF420 domain-containing protein</fullName>
    </recommendedName>
</protein>
<keyword evidence="1" id="KW-0472">Membrane</keyword>
<dbReference type="Proteomes" id="UP000533639">
    <property type="component" value="Unassembled WGS sequence"/>
</dbReference>
<accession>A0A9N8P1P3</accession>
<evidence type="ECO:0000256" key="1">
    <source>
        <dbReference type="SAM" id="Phobius"/>
    </source>
</evidence>
<name>A0A9N8P1P3_9FLAO</name>
<dbReference type="InterPro" id="IPR007352">
    <property type="entry name" value="DUF420"/>
</dbReference>
<feature type="transmembrane region" description="Helical" evidence="1">
    <location>
        <begin position="79"/>
        <end position="97"/>
    </location>
</feature>
<sequence length="194" mass="21645">MEDHSLEKKYNKYIIAVSIVIPVLVGILFAIKLKDFGINVEPLSFLPPIYASTNGLTAIVLVAAVIAVKNGKLKLHERLMTFAIALSLAFLAMYVAYHMTADSTKFGDINHDGILDAVEKAKIGAVRYLYAFILITHILLSIIIIPFVLVTYVRALAKRFDKHKKIAKITFPLWLYVAVTGVVVYLMISPYYAN</sequence>
<dbReference type="RefSeq" id="WP_180857528.1">
    <property type="nucleotide sequence ID" value="NZ_CAIJDE010000038.1"/>
</dbReference>
<dbReference type="PANTHER" id="PTHR37692:SF1">
    <property type="entry name" value="DUF420 DOMAIN-CONTAINING PROTEIN"/>
    <property type="match status" value="1"/>
</dbReference>
<keyword evidence="3" id="KW-1185">Reference proteome</keyword>
<feature type="transmembrane region" description="Helical" evidence="1">
    <location>
        <begin position="45"/>
        <end position="67"/>
    </location>
</feature>
<evidence type="ECO:0008006" key="4">
    <source>
        <dbReference type="Google" id="ProtNLM"/>
    </source>
</evidence>
<feature type="transmembrane region" description="Helical" evidence="1">
    <location>
        <begin position="128"/>
        <end position="153"/>
    </location>
</feature>
<reference evidence="2 3" key="1">
    <citation type="submission" date="2020-06" db="EMBL/GenBank/DDBJ databases">
        <authorList>
            <person name="Criscuolo A."/>
        </authorList>
    </citation>
    <scope>NUCLEOTIDE SEQUENCE [LARGE SCALE GENOMIC DNA]</scope>
    <source>
        <strain evidence="2">PXU-55</strain>
    </source>
</reference>
<gene>
    <name evidence="2" type="ORF">FLAPXU55_01980</name>
</gene>
<feature type="transmembrane region" description="Helical" evidence="1">
    <location>
        <begin position="173"/>
        <end position="193"/>
    </location>
</feature>
<evidence type="ECO:0000313" key="3">
    <source>
        <dbReference type="Proteomes" id="UP000533639"/>
    </source>
</evidence>
<dbReference type="EMBL" id="CAIJDE010000038">
    <property type="protein sequence ID" value="CAC9974283.1"/>
    <property type="molecule type" value="Genomic_DNA"/>
</dbReference>
<keyword evidence="1" id="KW-1133">Transmembrane helix</keyword>
<keyword evidence="1" id="KW-0812">Transmembrane</keyword>
<organism evidence="2 3">
    <name type="scientific">Flavobacterium panici</name>
    <dbReference type="NCBI Taxonomy" id="2654843"/>
    <lineage>
        <taxon>Bacteria</taxon>
        <taxon>Pseudomonadati</taxon>
        <taxon>Bacteroidota</taxon>
        <taxon>Flavobacteriia</taxon>
        <taxon>Flavobacteriales</taxon>
        <taxon>Flavobacteriaceae</taxon>
        <taxon>Flavobacterium</taxon>
    </lineage>
</organism>